<evidence type="ECO:0000313" key="4">
    <source>
        <dbReference type="Proteomes" id="UP000008021"/>
    </source>
</evidence>
<keyword evidence="4" id="KW-1185">Reference proteome</keyword>
<keyword evidence="1" id="KW-0472">Membrane</keyword>
<dbReference type="InterPro" id="IPR000884">
    <property type="entry name" value="TSP1_rpt"/>
</dbReference>
<dbReference type="Pfam" id="PF19030">
    <property type="entry name" value="TSP1_ADAMTS"/>
    <property type="match status" value="1"/>
</dbReference>
<evidence type="ECO:0000256" key="2">
    <source>
        <dbReference type="SAM" id="SignalP"/>
    </source>
</evidence>
<dbReference type="EnsemblPlants" id="OMERI01G20670.2">
    <property type="protein sequence ID" value="OMERI01G20670.2"/>
    <property type="gene ID" value="OMERI01G20670"/>
</dbReference>
<keyword evidence="1" id="KW-0812">Transmembrane</keyword>
<sequence>MAAGVPAALPRLCALALPFLAVAACLDVPSHGNRMLMPRKPSQELACSGELEESKCGTPKLTNKCGHCKNKLDFGKEFVCCSDCSDPTILIKHSKMGYCKSGAELSMQLKPHEIYHWVAGPWMKCSSPCDGGVRYRDVACYGNLSDATIKHYPVDDASCSADEMPARQEACNEQSCGVDMAEQTNYRKNGMSRWLVALILLLGLGAIGGIVFTSYTYYLRRTSGRSGFVYVMMEAYS</sequence>
<keyword evidence="2" id="KW-0732">Signal</keyword>
<keyword evidence="1" id="KW-1133">Transmembrane helix</keyword>
<dbReference type="Gene3D" id="2.20.100.10">
    <property type="entry name" value="Thrombospondin type-1 (TSP1) repeat"/>
    <property type="match status" value="1"/>
</dbReference>
<proteinExistence type="predicted"/>
<dbReference type="Gramene" id="OMERI01G20670.2">
    <property type="protein sequence ID" value="OMERI01G20670.2"/>
    <property type="gene ID" value="OMERI01G20670"/>
</dbReference>
<feature type="chain" id="PRO_5002355458" evidence="2">
    <location>
        <begin position="24"/>
        <end position="237"/>
    </location>
</feature>
<protein>
    <submittedName>
        <fullName evidence="3">Uncharacterized protein</fullName>
    </submittedName>
</protein>
<reference evidence="3" key="2">
    <citation type="submission" date="2018-05" db="EMBL/GenBank/DDBJ databases">
        <title>OmerRS3 (Oryza meridionalis Reference Sequence Version 3).</title>
        <authorList>
            <person name="Zhang J."/>
            <person name="Kudrna D."/>
            <person name="Lee S."/>
            <person name="Talag J."/>
            <person name="Welchert J."/>
            <person name="Wing R.A."/>
        </authorList>
    </citation>
    <scope>NUCLEOTIDE SEQUENCE [LARGE SCALE GENOMIC DNA]</scope>
    <source>
        <strain evidence="3">cv. OR44</strain>
    </source>
</reference>
<dbReference type="InterPro" id="IPR036383">
    <property type="entry name" value="TSP1_rpt_sf"/>
</dbReference>
<dbReference type="STRING" id="40149.A0A0E0C4K1"/>
<evidence type="ECO:0000313" key="3">
    <source>
        <dbReference type="EnsemblPlants" id="OMERI01G20670.2"/>
    </source>
</evidence>
<dbReference type="Proteomes" id="UP000008021">
    <property type="component" value="Chromosome 1"/>
</dbReference>
<dbReference type="AlphaFoldDB" id="A0A0E0C4K1"/>
<feature type="signal peptide" evidence="2">
    <location>
        <begin position="1"/>
        <end position="23"/>
    </location>
</feature>
<feature type="transmembrane region" description="Helical" evidence="1">
    <location>
        <begin position="194"/>
        <end position="218"/>
    </location>
</feature>
<organism evidence="3">
    <name type="scientific">Oryza meridionalis</name>
    <dbReference type="NCBI Taxonomy" id="40149"/>
    <lineage>
        <taxon>Eukaryota</taxon>
        <taxon>Viridiplantae</taxon>
        <taxon>Streptophyta</taxon>
        <taxon>Embryophyta</taxon>
        <taxon>Tracheophyta</taxon>
        <taxon>Spermatophyta</taxon>
        <taxon>Magnoliopsida</taxon>
        <taxon>Liliopsida</taxon>
        <taxon>Poales</taxon>
        <taxon>Poaceae</taxon>
        <taxon>BOP clade</taxon>
        <taxon>Oryzoideae</taxon>
        <taxon>Oryzeae</taxon>
        <taxon>Oryzinae</taxon>
        <taxon>Oryza</taxon>
    </lineage>
</organism>
<evidence type="ECO:0000256" key="1">
    <source>
        <dbReference type="SAM" id="Phobius"/>
    </source>
</evidence>
<dbReference type="PROSITE" id="PS50092">
    <property type="entry name" value="TSP1"/>
    <property type="match status" value="1"/>
</dbReference>
<name>A0A0E0C4K1_9ORYZ</name>
<dbReference type="eggNOG" id="ENOG502R7SJ">
    <property type="taxonomic scope" value="Eukaryota"/>
</dbReference>
<accession>A0A0E0C4K1</accession>
<reference evidence="3" key="1">
    <citation type="submission" date="2015-04" db="UniProtKB">
        <authorList>
            <consortium name="EnsemblPlants"/>
        </authorList>
    </citation>
    <scope>IDENTIFICATION</scope>
</reference>
<dbReference type="SUPFAM" id="SSF82895">
    <property type="entry name" value="TSP-1 type 1 repeat"/>
    <property type="match status" value="1"/>
</dbReference>